<evidence type="ECO:0000256" key="14">
    <source>
        <dbReference type="SAM" id="Phobius"/>
    </source>
</evidence>
<dbReference type="PANTHER" id="PTHR11972">
    <property type="entry name" value="NADPH OXIDASE"/>
    <property type="match status" value="1"/>
</dbReference>
<evidence type="ECO:0000256" key="8">
    <source>
        <dbReference type="ARBA" id="ARBA00023002"/>
    </source>
</evidence>
<reference evidence="16 17" key="1">
    <citation type="submission" date="2023-12" db="EMBL/GenBank/DDBJ databases">
        <title>A high-quality genome assembly for Dillenia turbinata (Dilleniales).</title>
        <authorList>
            <person name="Chanderbali A."/>
        </authorList>
    </citation>
    <scope>NUCLEOTIDE SEQUENCE [LARGE SCALE GENOMIC DNA]</scope>
    <source>
        <strain evidence="16">LSX21</strain>
        <tissue evidence="16">Leaf</tissue>
    </source>
</reference>
<dbReference type="InterPro" id="IPR050369">
    <property type="entry name" value="RBOH/FRE"/>
</dbReference>
<feature type="domain" description="FAD-binding FR-type" evidence="15">
    <location>
        <begin position="292"/>
        <end position="397"/>
    </location>
</feature>
<comment type="caution">
    <text evidence="16">The sequence shown here is derived from an EMBL/GenBank/DDBJ whole genome shotgun (WGS) entry which is preliminary data.</text>
</comment>
<gene>
    <name evidence="16" type="ORF">RJ641_007573</name>
</gene>
<evidence type="ECO:0000313" key="17">
    <source>
        <dbReference type="Proteomes" id="UP001370490"/>
    </source>
</evidence>
<keyword evidence="11 14" id="KW-0472">Membrane</keyword>
<evidence type="ECO:0000256" key="5">
    <source>
        <dbReference type="ARBA" id="ARBA00022692"/>
    </source>
</evidence>
<feature type="transmembrane region" description="Helical" evidence="14">
    <location>
        <begin position="248"/>
        <end position="265"/>
    </location>
</feature>
<dbReference type="GO" id="GO:0006811">
    <property type="term" value="P:monoatomic ion transport"/>
    <property type="evidence" value="ECO:0007669"/>
    <property type="project" value="UniProtKB-KW"/>
</dbReference>
<evidence type="ECO:0000259" key="15">
    <source>
        <dbReference type="PROSITE" id="PS51384"/>
    </source>
</evidence>
<feature type="non-terminal residue" evidence="16">
    <location>
        <position position="669"/>
    </location>
</feature>
<sequence length="669" mass="74428">MASNGNSGRGIRAVHLIDIAFICLPAARCAGSSLLIYEFPVLLVACLGCLYLHLRQNCDGHSHYGFLDDSNRLASWKRPALVKGPLGIVSWMELAFMSMFVALLVWSLSSYLRNFFADITPSYIAQSGQKIWQAKLGSSGLALALVGNVCLAFLFFPVSRGSSILRLIGLTSEASIKYHMWLGHITMAFFTAHGLCYIVLWVATNRISQVLKWPKVGISNVAGEVTLVAGLALWATTFSSIRRKRFELFFYTHHLYIIFIVFFIFHVGMEYSLVVLPGFYLFLVDRCLRYLQSQQNVRLVSARLLPCEVVELKFAKTPGLSYTPTSTMFVNVPGISKLQWHPFTITSNSNTDRDMLSVVIKSEGRWTSKLYQIISFSSPNDRLKACVEGPYGPASTNFLRHDMLVLVSGGSGITPFISIIRELLFRANTTNCNGPRVLLICAFKKSVELTMLDLLLPISDSASKISQLQLQIEAYITRDKEPATDAQNLMATVQFKPNESDKPIYSILGPNNWLWLSAIISSSFVIFLILIGIITQYCIYPIDHSTGKIYPYFGTSALYMLVICVSITLTATGVFIWNKRHNSMEIGQVQSIQSQDEDRELESLPPQSLAQATNVHYGERPNLKKILAECEGSSIGVLVSGPRGMRQEAAAICSCSSTSNLHFESFSFS</sequence>
<dbReference type="FunFam" id="3.40.50.80:FF:000039">
    <property type="entry name" value="Ferric reduction oxidase 3"/>
    <property type="match status" value="1"/>
</dbReference>
<evidence type="ECO:0000256" key="12">
    <source>
        <dbReference type="ARBA" id="ARBA00050970"/>
    </source>
</evidence>
<dbReference type="InterPro" id="IPR013130">
    <property type="entry name" value="Fe3_Rdtase_TM_dom"/>
</dbReference>
<evidence type="ECO:0000256" key="13">
    <source>
        <dbReference type="ARBA" id="ARBA00066905"/>
    </source>
</evidence>
<feature type="transmembrane region" description="Helical" evidence="14">
    <location>
        <begin position="557"/>
        <end position="577"/>
    </location>
</feature>
<keyword evidence="17" id="KW-1185">Reference proteome</keyword>
<feature type="transmembrane region" description="Helical" evidence="14">
    <location>
        <begin position="140"/>
        <end position="159"/>
    </location>
</feature>
<dbReference type="SUPFAM" id="SSF63380">
    <property type="entry name" value="Riboflavin synthase domain-like"/>
    <property type="match status" value="1"/>
</dbReference>
<comment type="cofactor">
    <cofactor evidence="1">
        <name>FAD</name>
        <dbReference type="ChEBI" id="CHEBI:57692"/>
    </cofactor>
</comment>
<keyword evidence="8" id="KW-0560">Oxidoreductase</keyword>
<dbReference type="GO" id="GO:0140618">
    <property type="term" value="F:ferric-chelate reductase (NADH) activity"/>
    <property type="evidence" value="ECO:0007669"/>
    <property type="project" value="UniProtKB-EC"/>
</dbReference>
<feature type="transmembrane region" description="Helical" evidence="14">
    <location>
        <begin position="34"/>
        <end position="54"/>
    </location>
</feature>
<accession>A0AAN8V390</accession>
<evidence type="ECO:0000256" key="11">
    <source>
        <dbReference type="ARBA" id="ARBA00023136"/>
    </source>
</evidence>
<evidence type="ECO:0000256" key="10">
    <source>
        <dbReference type="ARBA" id="ARBA00023065"/>
    </source>
</evidence>
<dbReference type="InterPro" id="IPR017938">
    <property type="entry name" value="Riboflavin_synthase-like_b-brl"/>
</dbReference>
<dbReference type="CDD" id="cd06186">
    <property type="entry name" value="NOX_Duox_like_FAD_NADP"/>
    <property type="match status" value="1"/>
</dbReference>
<evidence type="ECO:0000256" key="6">
    <source>
        <dbReference type="ARBA" id="ARBA00022723"/>
    </source>
</evidence>
<keyword evidence="6" id="KW-0479">Metal-binding</keyword>
<dbReference type="GO" id="GO:0005886">
    <property type="term" value="C:plasma membrane"/>
    <property type="evidence" value="ECO:0007669"/>
    <property type="project" value="TreeGrafter"/>
</dbReference>
<dbReference type="PANTHER" id="PTHR11972:SF41">
    <property type="entry name" value="FERRIC REDUCTION OXIDASE 2"/>
    <property type="match status" value="1"/>
</dbReference>
<dbReference type="GO" id="GO:0046872">
    <property type="term" value="F:metal ion binding"/>
    <property type="evidence" value="ECO:0007669"/>
    <property type="project" value="UniProtKB-KW"/>
</dbReference>
<dbReference type="InterPro" id="IPR013112">
    <property type="entry name" value="FAD-bd_8"/>
</dbReference>
<dbReference type="AlphaFoldDB" id="A0AAN8V390"/>
<feature type="transmembrane region" description="Helical" evidence="14">
    <location>
        <begin position="513"/>
        <end position="537"/>
    </location>
</feature>
<protein>
    <recommendedName>
        <fullName evidence="13">ferric-chelate reductase (NADH)</fullName>
        <ecNumber evidence="13">1.16.1.7</ecNumber>
    </recommendedName>
</protein>
<dbReference type="SUPFAM" id="SSF52343">
    <property type="entry name" value="Ferredoxin reductase-like, C-terminal NADP-linked domain"/>
    <property type="match status" value="1"/>
</dbReference>
<proteinExistence type="inferred from homology"/>
<evidence type="ECO:0000256" key="3">
    <source>
        <dbReference type="ARBA" id="ARBA00006278"/>
    </source>
</evidence>
<dbReference type="InterPro" id="IPR017927">
    <property type="entry name" value="FAD-bd_FR_type"/>
</dbReference>
<feature type="transmembrane region" description="Helical" evidence="14">
    <location>
        <begin position="86"/>
        <end position="108"/>
    </location>
</feature>
<keyword evidence="5 14" id="KW-0812">Transmembrane</keyword>
<evidence type="ECO:0000313" key="16">
    <source>
        <dbReference type="EMBL" id="KAK6925854.1"/>
    </source>
</evidence>
<keyword evidence="9" id="KW-0408">Iron</keyword>
<dbReference type="Proteomes" id="UP001370490">
    <property type="component" value="Unassembled WGS sequence"/>
</dbReference>
<name>A0AAN8V390_9MAGN</name>
<evidence type="ECO:0000256" key="1">
    <source>
        <dbReference type="ARBA" id="ARBA00001974"/>
    </source>
</evidence>
<dbReference type="EMBL" id="JBAMMX010000015">
    <property type="protein sequence ID" value="KAK6925854.1"/>
    <property type="molecule type" value="Genomic_DNA"/>
</dbReference>
<dbReference type="PROSITE" id="PS51384">
    <property type="entry name" value="FAD_FR"/>
    <property type="match status" value="1"/>
</dbReference>
<dbReference type="Pfam" id="PF08022">
    <property type="entry name" value="FAD_binding_8"/>
    <property type="match status" value="1"/>
</dbReference>
<feature type="transmembrane region" description="Helical" evidence="14">
    <location>
        <begin position="216"/>
        <end position="236"/>
    </location>
</feature>
<dbReference type="SFLD" id="SFLDS00052">
    <property type="entry name" value="Ferric_Reductase_Domain"/>
    <property type="match status" value="1"/>
</dbReference>
<comment type="subcellular location">
    <subcellularLocation>
        <location evidence="2">Membrane</location>
        <topology evidence="2">Multi-pass membrane protein</topology>
    </subcellularLocation>
</comment>
<keyword evidence="10" id="KW-0406">Ion transport</keyword>
<feature type="transmembrane region" description="Helical" evidence="14">
    <location>
        <begin position="180"/>
        <end position="204"/>
    </location>
</feature>
<dbReference type="InterPro" id="IPR013121">
    <property type="entry name" value="Fe_red_NAD-bd_6"/>
</dbReference>
<dbReference type="EC" id="1.16.1.7" evidence="13"/>
<evidence type="ECO:0000256" key="7">
    <source>
        <dbReference type="ARBA" id="ARBA00022989"/>
    </source>
</evidence>
<organism evidence="16 17">
    <name type="scientific">Dillenia turbinata</name>
    <dbReference type="NCBI Taxonomy" id="194707"/>
    <lineage>
        <taxon>Eukaryota</taxon>
        <taxon>Viridiplantae</taxon>
        <taxon>Streptophyta</taxon>
        <taxon>Embryophyta</taxon>
        <taxon>Tracheophyta</taxon>
        <taxon>Spermatophyta</taxon>
        <taxon>Magnoliopsida</taxon>
        <taxon>eudicotyledons</taxon>
        <taxon>Gunneridae</taxon>
        <taxon>Pentapetalae</taxon>
        <taxon>Dilleniales</taxon>
        <taxon>Dilleniaceae</taxon>
        <taxon>Dillenia</taxon>
    </lineage>
</organism>
<evidence type="ECO:0000256" key="4">
    <source>
        <dbReference type="ARBA" id="ARBA00022448"/>
    </source>
</evidence>
<dbReference type="SFLD" id="SFLDG01168">
    <property type="entry name" value="Ferric_reductase_subgroup_(FRE"/>
    <property type="match status" value="1"/>
</dbReference>
<dbReference type="InterPro" id="IPR039261">
    <property type="entry name" value="FNR_nucleotide-bd"/>
</dbReference>
<dbReference type="Pfam" id="PF08030">
    <property type="entry name" value="NAD_binding_6"/>
    <property type="match status" value="1"/>
</dbReference>
<dbReference type="Pfam" id="PF01794">
    <property type="entry name" value="Ferric_reduct"/>
    <property type="match status" value="1"/>
</dbReference>
<evidence type="ECO:0000256" key="9">
    <source>
        <dbReference type="ARBA" id="ARBA00023004"/>
    </source>
</evidence>
<comment type="similarity">
    <text evidence="3">Belongs to the ferric reductase (FRE) family.</text>
</comment>
<keyword evidence="4" id="KW-0813">Transport</keyword>
<dbReference type="PRINTS" id="PR00406">
    <property type="entry name" value="CYTB5RDTASE"/>
</dbReference>
<evidence type="ECO:0000256" key="2">
    <source>
        <dbReference type="ARBA" id="ARBA00004141"/>
    </source>
</evidence>
<comment type="catalytic activity">
    <reaction evidence="12">
        <text>2 a Fe(II)-siderophore + NAD(+) + H(+) = 2 a Fe(III)-siderophore + NADH</text>
        <dbReference type="Rhea" id="RHEA:15061"/>
        <dbReference type="Rhea" id="RHEA-COMP:11342"/>
        <dbReference type="Rhea" id="RHEA-COMP:11344"/>
        <dbReference type="ChEBI" id="CHEBI:15378"/>
        <dbReference type="ChEBI" id="CHEBI:29033"/>
        <dbReference type="ChEBI" id="CHEBI:29034"/>
        <dbReference type="ChEBI" id="CHEBI:57540"/>
        <dbReference type="ChEBI" id="CHEBI:57945"/>
        <dbReference type="EC" id="1.16.1.7"/>
    </reaction>
</comment>
<keyword evidence="7 14" id="KW-1133">Transmembrane helix</keyword>
<dbReference type="Gene3D" id="3.40.50.80">
    <property type="entry name" value="Nucleotide-binding domain of ferredoxin-NADP reductase (FNR) module"/>
    <property type="match status" value="2"/>
</dbReference>